<dbReference type="InterPro" id="IPR006311">
    <property type="entry name" value="TAT_signal"/>
</dbReference>
<dbReference type="Gene3D" id="3.40.50.720">
    <property type="entry name" value="NAD(P)-binding Rossmann-like Domain"/>
    <property type="match status" value="1"/>
</dbReference>
<dbReference type="SUPFAM" id="SSF51735">
    <property type="entry name" value="NAD(P)-binding Rossmann-fold domains"/>
    <property type="match status" value="1"/>
</dbReference>
<feature type="domain" description="Gfo/Idh/MocA-like oxidoreductase N-terminal" evidence="1">
    <location>
        <begin position="48"/>
        <end position="170"/>
    </location>
</feature>
<dbReference type="InterPro" id="IPR000683">
    <property type="entry name" value="Gfo/Idh/MocA-like_OxRdtase_N"/>
</dbReference>
<dbReference type="KEGG" id="tpla:ElP_63950"/>
<accession>A0A518HC63</accession>
<feature type="domain" description="Gfo/Idh/MocA-like oxidoreductase bacterial type C-terminal" evidence="2">
    <location>
        <begin position="218"/>
        <end position="437"/>
    </location>
</feature>
<evidence type="ECO:0000313" key="4">
    <source>
        <dbReference type="Proteomes" id="UP000317835"/>
    </source>
</evidence>
<dbReference type="EC" id="1.1.1.18" evidence="3"/>
<keyword evidence="4" id="KW-1185">Reference proteome</keyword>
<dbReference type="PANTHER" id="PTHR43818:SF5">
    <property type="entry name" value="OXIDOREDUCTASE FAMILY PROTEIN"/>
    <property type="match status" value="1"/>
</dbReference>
<sequence>MTTRHDLSRRGLLKAAAASAGAIAFPTIVPASALGRDEKAAPSDRVVVGCIGTGGRGRGLIGMFMGQPDVQLAAVCDVDASHRAQGKQEVDERAGNADCASYHDFRELLARDDVEAVIVATPDHWHGIASVAAAEAGKDIYCEKPLTNTVAEGRAIVDAVERHGRILQVGSHERSGDNARYACELVRNGRIGRIRSVRINLPDTDSHHEEAKAHAGAAAPEAIPEGFDYDFWLGHTPRVPYLEDRCHFWWRFQLAYGGGEMTDRGAHVIDIAQLGLGADHTGPVHVEARGRRGEGLYDAFWDYEFTNTYADGVTLIGSTQGPRGLKFEGEDGWIFVEIHGGRLEASSPSLLEEPIGPDEIHLGRSPGHQRNFLDCVRSRTRPVAPAEAGHRTATICHLNNIAMLVGTPLAWDPEAEQVTNCEEANRLLSPAMRKPWRL</sequence>
<dbReference type="InterPro" id="IPR050463">
    <property type="entry name" value="Gfo/Idh/MocA_oxidrdct_glycsds"/>
</dbReference>
<evidence type="ECO:0000313" key="3">
    <source>
        <dbReference type="EMBL" id="QDV38440.1"/>
    </source>
</evidence>
<evidence type="ECO:0000259" key="1">
    <source>
        <dbReference type="Pfam" id="PF01408"/>
    </source>
</evidence>
<dbReference type="EMBL" id="CP036426">
    <property type="protein sequence ID" value="QDV38440.1"/>
    <property type="molecule type" value="Genomic_DNA"/>
</dbReference>
<proteinExistence type="predicted"/>
<keyword evidence="3" id="KW-0560">Oxidoreductase</keyword>
<name>A0A518HC63_9BACT</name>
<dbReference type="GO" id="GO:0050112">
    <property type="term" value="F:inositol 2-dehydrogenase (NAD+) activity"/>
    <property type="evidence" value="ECO:0007669"/>
    <property type="project" value="UniProtKB-EC"/>
</dbReference>
<dbReference type="AlphaFoldDB" id="A0A518HC63"/>
<dbReference type="Proteomes" id="UP000317835">
    <property type="component" value="Chromosome"/>
</dbReference>
<protein>
    <submittedName>
        <fullName evidence="3">Inositol 2-dehydrogenase</fullName>
        <ecNumber evidence="3">1.1.1.18</ecNumber>
    </submittedName>
</protein>
<reference evidence="3 4" key="1">
    <citation type="submission" date="2019-02" db="EMBL/GenBank/DDBJ databases">
        <title>Deep-cultivation of Planctomycetes and their phenomic and genomic characterization uncovers novel biology.</title>
        <authorList>
            <person name="Wiegand S."/>
            <person name="Jogler M."/>
            <person name="Boedeker C."/>
            <person name="Pinto D."/>
            <person name="Vollmers J."/>
            <person name="Rivas-Marin E."/>
            <person name="Kohn T."/>
            <person name="Peeters S.H."/>
            <person name="Heuer A."/>
            <person name="Rast P."/>
            <person name="Oberbeckmann S."/>
            <person name="Bunk B."/>
            <person name="Jeske O."/>
            <person name="Meyerdierks A."/>
            <person name="Storesund J.E."/>
            <person name="Kallscheuer N."/>
            <person name="Luecker S."/>
            <person name="Lage O.M."/>
            <person name="Pohl T."/>
            <person name="Merkel B.J."/>
            <person name="Hornburger P."/>
            <person name="Mueller R.-W."/>
            <person name="Bruemmer F."/>
            <person name="Labrenz M."/>
            <person name="Spormann A.M."/>
            <person name="Op den Camp H."/>
            <person name="Overmann J."/>
            <person name="Amann R."/>
            <person name="Jetten M.S.M."/>
            <person name="Mascher T."/>
            <person name="Medema M.H."/>
            <person name="Devos D.P."/>
            <person name="Kaster A.-K."/>
            <person name="Ovreas L."/>
            <person name="Rohde M."/>
            <person name="Galperin M.Y."/>
            <person name="Jogler C."/>
        </authorList>
    </citation>
    <scope>NUCLEOTIDE SEQUENCE [LARGE SCALE GENOMIC DNA]</scope>
    <source>
        <strain evidence="3 4">ElP</strain>
    </source>
</reference>
<dbReference type="PROSITE" id="PS51318">
    <property type="entry name" value="TAT"/>
    <property type="match status" value="1"/>
</dbReference>
<gene>
    <name evidence="3" type="primary">iolG_16</name>
    <name evidence="3" type="ORF">ElP_63950</name>
</gene>
<dbReference type="InterPro" id="IPR043906">
    <property type="entry name" value="Gfo/Idh/MocA_OxRdtase_bact_C"/>
</dbReference>
<dbReference type="Pfam" id="PF19051">
    <property type="entry name" value="GFO_IDH_MocA_C2"/>
    <property type="match status" value="1"/>
</dbReference>
<dbReference type="InterPro" id="IPR036291">
    <property type="entry name" value="NAD(P)-bd_dom_sf"/>
</dbReference>
<dbReference type="RefSeq" id="WP_145276926.1">
    <property type="nucleotide sequence ID" value="NZ_CP036426.1"/>
</dbReference>
<dbReference type="PANTHER" id="PTHR43818">
    <property type="entry name" value="BCDNA.GH03377"/>
    <property type="match status" value="1"/>
</dbReference>
<evidence type="ECO:0000259" key="2">
    <source>
        <dbReference type="Pfam" id="PF19051"/>
    </source>
</evidence>
<dbReference type="GO" id="GO:0000166">
    <property type="term" value="F:nucleotide binding"/>
    <property type="evidence" value="ECO:0007669"/>
    <property type="project" value="InterPro"/>
</dbReference>
<organism evidence="3 4">
    <name type="scientific">Tautonia plasticadhaerens</name>
    <dbReference type="NCBI Taxonomy" id="2527974"/>
    <lineage>
        <taxon>Bacteria</taxon>
        <taxon>Pseudomonadati</taxon>
        <taxon>Planctomycetota</taxon>
        <taxon>Planctomycetia</taxon>
        <taxon>Isosphaerales</taxon>
        <taxon>Isosphaeraceae</taxon>
        <taxon>Tautonia</taxon>
    </lineage>
</organism>
<dbReference type="OrthoDB" id="9788246at2"/>
<dbReference type="SUPFAM" id="SSF55347">
    <property type="entry name" value="Glyceraldehyde-3-phosphate dehydrogenase-like, C-terminal domain"/>
    <property type="match status" value="1"/>
</dbReference>
<dbReference type="Pfam" id="PF01408">
    <property type="entry name" value="GFO_IDH_MocA"/>
    <property type="match status" value="1"/>
</dbReference>
<dbReference type="Gene3D" id="3.30.360.10">
    <property type="entry name" value="Dihydrodipicolinate Reductase, domain 2"/>
    <property type="match status" value="1"/>
</dbReference>